<dbReference type="AlphaFoldDB" id="T1I935"/>
<keyword evidence="2" id="KW-1185">Reference proteome</keyword>
<name>T1I935_RHOPR</name>
<dbReference type="Pfam" id="PF10409">
    <property type="entry name" value="PTEN_C2"/>
    <property type="match status" value="1"/>
</dbReference>
<proteinExistence type="predicted"/>
<dbReference type="STRING" id="13249.T1I935"/>
<dbReference type="HOGENOM" id="CLU_2323243_0_0_1"/>
<protein>
    <submittedName>
        <fullName evidence="1">C2 tensin-type domain-containing protein</fullName>
    </submittedName>
</protein>
<dbReference type="SUPFAM" id="SSF49562">
    <property type="entry name" value="C2 domain (Calcium/lipid-binding domain, CaLB)"/>
    <property type="match status" value="1"/>
</dbReference>
<dbReference type="PROSITE" id="PS51182">
    <property type="entry name" value="C2_TENSIN"/>
    <property type="match status" value="1"/>
</dbReference>
<evidence type="ECO:0000313" key="2">
    <source>
        <dbReference type="Proteomes" id="UP000015103"/>
    </source>
</evidence>
<sequence length="99" mass="11197">MYEYVNYFAGLLSGSIRINSAPLYLTHVTVLGAPSFESGTCGCRAFIKVYEGLVPVYTSGIHTISRETKQFTVNVQTPHERRGLQLRGDILIKCYHRER</sequence>
<dbReference type="InParanoid" id="T1I935"/>
<evidence type="ECO:0000313" key="1">
    <source>
        <dbReference type="EnsemblMetazoa" id="RPRC012807-PA"/>
    </source>
</evidence>
<dbReference type="eggNOG" id="KOG2283">
    <property type="taxonomic scope" value="Eukaryota"/>
</dbReference>
<dbReference type="InterPro" id="IPR014020">
    <property type="entry name" value="Tensin_C2-dom"/>
</dbReference>
<dbReference type="Gene3D" id="2.60.40.1110">
    <property type="match status" value="1"/>
</dbReference>
<dbReference type="EMBL" id="ACPB03012763">
    <property type="status" value="NOT_ANNOTATED_CDS"/>
    <property type="molecule type" value="Genomic_DNA"/>
</dbReference>
<dbReference type="VEuPathDB" id="VectorBase:RPRC012807"/>
<dbReference type="Proteomes" id="UP000015103">
    <property type="component" value="Unassembled WGS sequence"/>
</dbReference>
<dbReference type="EnsemblMetazoa" id="RPRC012807-RA">
    <property type="protein sequence ID" value="RPRC012807-PA"/>
    <property type="gene ID" value="RPRC012807"/>
</dbReference>
<reference evidence="1" key="1">
    <citation type="submission" date="2015-05" db="UniProtKB">
        <authorList>
            <consortium name="EnsemblMetazoa"/>
        </authorList>
    </citation>
    <scope>IDENTIFICATION</scope>
</reference>
<dbReference type="GO" id="GO:0005925">
    <property type="term" value="C:focal adhesion"/>
    <property type="evidence" value="ECO:0007669"/>
    <property type="project" value="TreeGrafter"/>
</dbReference>
<accession>T1I935</accession>
<dbReference type="PANTHER" id="PTHR45734">
    <property type="entry name" value="TENSIN"/>
    <property type="match status" value="1"/>
</dbReference>
<dbReference type="PANTHER" id="PTHR45734:SF10">
    <property type="entry name" value="BLISTERY, ISOFORM A"/>
    <property type="match status" value="1"/>
</dbReference>
<dbReference type="InterPro" id="IPR035892">
    <property type="entry name" value="C2_domain_sf"/>
</dbReference>
<dbReference type="InterPro" id="IPR051484">
    <property type="entry name" value="Tensin_PTEN_phosphatase"/>
</dbReference>
<organism evidence="1 2">
    <name type="scientific">Rhodnius prolixus</name>
    <name type="common">Triatomid bug</name>
    <dbReference type="NCBI Taxonomy" id="13249"/>
    <lineage>
        <taxon>Eukaryota</taxon>
        <taxon>Metazoa</taxon>
        <taxon>Ecdysozoa</taxon>
        <taxon>Arthropoda</taxon>
        <taxon>Hexapoda</taxon>
        <taxon>Insecta</taxon>
        <taxon>Pterygota</taxon>
        <taxon>Neoptera</taxon>
        <taxon>Paraneoptera</taxon>
        <taxon>Hemiptera</taxon>
        <taxon>Heteroptera</taxon>
        <taxon>Panheteroptera</taxon>
        <taxon>Cimicomorpha</taxon>
        <taxon>Reduviidae</taxon>
        <taxon>Triatominae</taxon>
        <taxon>Rhodnius</taxon>
    </lineage>
</organism>